<protein>
    <submittedName>
        <fullName evidence="2">Protein acetyltransferase</fullName>
    </submittedName>
</protein>
<dbReference type="PROSITE" id="PS51186">
    <property type="entry name" value="GNAT"/>
    <property type="match status" value="1"/>
</dbReference>
<dbReference type="Proteomes" id="UP000031643">
    <property type="component" value="Chromosome"/>
</dbReference>
<proteinExistence type="predicted"/>
<dbReference type="Gene3D" id="3.40.630.30">
    <property type="match status" value="1"/>
</dbReference>
<organism evidence="2 3">
    <name type="scientific">Methyloceanibacter caenitepidi</name>
    <dbReference type="NCBI Taxonomy" id="1384459"/>
    <lineage>
        <taxon>Bacteria</taxon>
        <taxon>Pseudomonadati</taxon>
        <taxon>Pseudomonadota</taxon>
        <taxon>Alphaproteobacteria</taxon>
        <taxon>Hyphomicrobiales</taxon>
        <taxon>Hyphomicrobiaceae</taxon>
        <taxon>Methyloceanibacter</taxon>
    </lineage>
</organism>
<dbReference type="AlphaFoldDB" id="A0A0A8K1Z9"/>
<dbReference type="CDD" id="cd04301">
    <property type="entry name" value="NAT_SF"/>
    <property type="match status" value="1"/>
</dbReference>
<dbReference type="KEGG" id="mcg:GL4_1527"/>
<dbReference type="RefSeq" id="WP_172653321.1">
    <property type="nucleotide sequence ID" value="NZ_AP014648.1"/>
</dbReference>
<dbReference type="EMBL" id="AP014648">
    <property type="protein sequence ID" value="BAQ16983.1"/>
    <property type="molecule type" value="Genomic_DNA"/>
</dbReference>
<evidence type="ECO:0000259" key="1">
    <source>
        <dbReference type="PROSITE" id="PS51186"/>
    </source>
</evidence>
<evidence type="ECO:0000313" key="3">
    <source>
        <dbReference type="Proteomes" id="UP000031643"/>
    </source>
</evidence>
<dbReference type="GO" id="GO:0016747">
    <property type="term" value="F:acyltransferase activity, transferring groups other than amino-acyl groups"/>
    <property type="evidence" value="ECO:0007669"/>
    <property type="project" value="InterPro"/>
</dbReference>
<keyword evidence="2" id="KW-0808">Transferase</keyword>
<dbReference type="Pfam" id="PF13302">
    <property type="entry name" value="Acetyltransf_3"/>
    <property type="match status" value="1"/>
</dbReference>
<dbReference type="SUPFAM" id="SSF55729">
    <property type="entry name" value="Acyl-CoA N-acyltransferases (Nat)"/>
    <property type="match status" value="1"/>
</dbReference>
<dbReference type="InterPro" id="IPR000182">
    <property type="entry name" value="GNAT_dom"/>
</dbReference>
<dbReference type="HOGENOM" id="CLU_1244114_0_0_5"/>
<dbReference type="STRING" id="1384459.GL4_1527"/>
<evidence type="ECO:0000313" key="2">
    <source>
        <dbReference type="EMBL" id="BAQ16983.1"/>
    </source>
</evidence>
<name>A0A0A8K1Z9_9HYPH</name>
<sequence>MSHELGTGPAAAIAAAANKTAAVNAAPAASAPINKVSTLTSARPFSPLREKLLRRKVTIAGKDGHAHLARPIDETDAGALIRCYDAMTDRGRWFRVLHHLPHLSEDMAREFCTPDPERDLCIVLEGDGPLEGEILGGARITGDKDGKTAEYSVTLRPEAEGLGLAHKALELVFEAAREMGYTHIWGTIHSENGPMLQLAHSLNLHVHRDPNDAALMVSEGDL</sequence>
<keyword evidence="3" id="KW-1185">Reference proteome</keyword>
<reference evidence="2 3" key="1">
    <citation type="submission" date="2014-09" db="EMBL/GenBank/DDBJ databases">
        <title>Genome sequencing of Methyloceanibacter caenitepidi Gela4.</title>
        <authorList>
            <person name="Takeuchi M."/>
            <person name="Susumu S."/>
            <person name="Kamagata Y."/>
            <person name="Oshima K."/>
            <person name="Hattori M."/>
            <person name="Iwasaki W."/>
        </authorList>
    </citation>
    <scope>NUCLEOTIDE SEQUENCE [LARGE SCALE GENOMIC DNA]</scope>
    <source>
        <strain evidence="2 3">Gela4</strain>
    </source>
</reference>
<feature type="domain" description="N-acetyltransferase" evidence="1">
    <location>
        <begin position="79"/>
        <end position="222"/>
    </location>
</feature>
<gene>
    <name evidence="2" type="ORF">GL4_1527</name>
</gene>
<accession>A0A0A8K1Z9</accession>
<dbReference type="InterPro" id="IPR016181">
    <property type="entry name" value="Acyl_CoA_acyltransferase"/>
</dbReference>